<dbReference type="InterPro" id="IPR039536">
    <property type="entry name" value="TetR_C_Proteobacteria"/>
</dbReference>
<dbReference type="InterPro" id="IPR050109">
    <property type="entry name" value="HTH-type_TetR-like_transc_reg"/>
</dbReference>
<name>A0A6J4H1M3_9BACT</name>
<evidence type="ECO:0000313" key="4">
    <source>
        <dbReference type="EMBL" id="CAA9210906.1"/>
    </source>
</evidence>
<dbReference type="InterPro" id="IPR009057">
    <property type="entry name" value="Homeodomain-like_sf"/>
</dbReference>
<reference evidence="4" key="1">
    <citation type="submission" date="2020-02" db="EMBL/GenBank/DDBJ databases">
        <authorList>
            <person name="Meier V. D."/>
        </authorList>
    </citation>
    <scope>NUCLEOTIDE SEQUENCE</scope>
    <source>
        <strain evidence="4">AVDCRST_MAG63</strain>
    </source>
</reference>
<gene>
    <name evidence="4" type="ORF">AVDCRST_MAG63-1549</name>
</gene>
<dbReference type="SUPFAM" id="SSF46689">
    <property type="entry name" value="Homeodomain-like"/>
    <property type="match status" value="1"/>
</dbReference>
<dbReference type="InterPro" id="IPR001647">
    <property type="entry name" value="HTH_TetR"/>
</dbReference>
<feature type="domain" description="HTH tetR-type" evidence="3">
    <location>
        <begin position="19"/>
        <end position="80"/>
    </location>
</feature>
<sequence length="215" mass="24387">MIDQSINYTMTRRNDEEFEERRQRIIDAALHVFAGKGFERATNKEVAQAAGIASPGLIYHYFKDKADLFRQVVEQRVPLLQLLAHPEELMALPPEEALTRFGRAYLRISENREAVAFMKLVVGEAVRRPAVARLLDEIGPSRAFRFLVLYLERQMDAGVLRRVDPAGAARSFFGPLIVFLVTREVLQHPDATRADPEAVLATSLDIFLRGMRPDP</sequence>
<dbReference type="PANTHER" id="PTHR30055:SF226">
    <property type="entry name" value="HTH-TYPE TRANSCRIPTIONAL REGULATOR PKSA"/>
    <property type="match status" value="1"/>
</dbReference>
<dbReference type="GO" id="GO:0000976">
    <property type="term" value="F:transcription cis-regulatory region binding"/>
    <property type="evidence" value="ECO:0007669"/>
    <property type="project" value="TreeGrafter"/>
</dbReference>
<keyword evidence="1 2" id="KW-0238">DNA-binding</keyword>
<dbReference type="Pfam" id="PF00440">
    <property type="entry name" value="TetR_N"/>
    <property type="match status" value="1"/>
</dbReference>
<evidence type="ECO:0000259" key="3">
    <source>
        <dbReference type="PROSITE" id="PS50977"/>
    </source>
</evidence>
<dbReference type="EMBL" id="CADCTO010000001">
    <property type="protein sequence ID" value="CAA9210906.1"/>
    <property type="molecule type" value="Genomic_DNA"/>
</dbReference>
<dbReference type="GO" id="GO:0003700">
    <property type="term" value="F:DNA-binding transcription factor activity"/>
    <property type="evidence" value="ECO:0007669"/>
    <property type="project" value="TreeGrafter"/>
</dbReference>
<dbReference type="Pfam" id="PF14246">
    <property type="entry name" value="TetR_C_7"/>
    <property type="match status" value="1"/>
</dbReference>
<protein>
    <submittedName>
        <fullName evidence="4">Transcriptional regulator, AcrR family</fullName>
    </submittedName>
</protein>
<proteinExistence type="predicted"/>
<evidence type="ECO:0000256" key="1">
    <source>
        <dbReference type="ARBA" id="ARBA00023125"/>
    </source>
</evidence>
<dbReference type="SUPFAM" id="SSF48498">
    <property type="entry name" value="Tetracyclin repressor-like, C-terminal domain"/>
    <property type="match status" value="1"/>
</dbReference>
<dbReference type="InterPro" id="IPR036271">
    <property type="entry name" value="Tet_transcr_reg_TetR-rel_C_sf"/>
</dbReference>
<accession>A0A6J4H1M3</accession>
<dbReference type="AlphaFoldDB" id="A0A6J4H1M3"/>
<comment type="caution">
    <text evidence="2">Lacks conserved residue(s) required for the propagation of feature annotation.</text>
</comment>
<evidence type="ECO:0000256" key="2">
    <source>
        <dbReference type="PROSITE-ProRule" id="PRU00335"/>
    </source>
</evidence>
<dbReference type="PROSITE" id="PS50977">
    <property type="entry name" value="HTH_TETR_2"/>
    <property type="match status" value="1"/>
</dbReference>
<organism evidence="4">
    <name type="scientific">uncultured Armatimonadetes bacterium</name>
    <dbReference type="NCBI Taxonomy" id="157466"/>
    <lineage>
        <taxon>Bacteria</taxon>
        <taxon>Bacillati</taxon>
        <taxon>Armatimonadota</taxon>
        <taxon>environmental samples</taxon>
    </lineage>
</organism>
<dbReference type="PANTHER" id="PTHR30055">
    <property type="entry name" value="HTH-TYPE TRANSCRIPTIONAL REGULATOR RUTR"/>
    <property type="match status" value="1"/>
</dbReference>
<dbReference type="Gene3D" id="1.10.357.10">
    <property type="entry name" value="Tetracycline Repressor, domain 2"/>
    <property type="match status" value="1"/>
</dbReference>